<proteinExistence type="predicted"/>
<evidence type="ECO:0000313" key="1">
    <source>
        <dbReference type="EMBL" id="CCJ82512.1"/>
    </source>
</evidence>
<protein>
    <submittedName>
        <fullName evidence="1">Uncharacterized protein</fullName>
    </submittedName>
</protein>
<dbReference type="EMBL" id="CAKZ01000147">
    <property type="protein sequence ID" value="CCJ82512.1"/>
    <property type="molecule type" value="Genomic_DNA"/>
</dbReference>
<accession>A0ABM9QAD3</accession>
<sequence length="38" mass="4061">MCPCPVRGVMVPHRITRAENRGAICLPAAAFVAKPAQK</sequence>
<evidence type="ECO:0000313" key="2">
    <source>
        <dbReference type="Proteomes" id="UP000009342"/>
    </source>
</evidence>
<organism evidence="1 2">
    <name type="scientific">Cronobacter dublinensis 1210</name>
    <dbReference type="NCBI Taxonomy" id="1208656"/>
    <lineage>
        <taxon>Bacteria</taxon>
        <taxon>Pseudomonadati</taxon>
        <taxon>Pseudomonadota</taxon>
        <taxon>Gammaproteobacteria</taxon>
        <taxon>Enterobacterales</taxon>
        <taxon>Enterobacteriaceae</taxon>
        <taxon>Cronobacter</taxon>
    </lineage>
</organism>
<keyword evidence="2" id="KW-1185">Reference proteome</keyword>
<comment type="caution">
    <text evidence="1">The sequence shown here is derived from an EMBL/GenBank/DDBJ whole genome shotgun (WGS) entry which is preliminary data.</text>
</comment>
<dbReference type="Proteomes" id="UP000009342">
    <property type="component" value="Unassembled WGS sequence"/>
</dbReference>
<name>A0ABM9QAD3_9ENTR</name>
<gene>
    <name evidence="1" type="ORF">BN134_3273</name>
</gene>
<reference evidence="2" key="1">
    <citation type="journal article" date="2012" name="PLoS ONE">
        <title>Comparative analysis of genome sequences covering the seven cronobacter species.</title>
        <authorList>
            <person name="Joseph S."/>
            <person name="Desai P."/>
            <person name="Ji Y."/>
            <person name="Cummings C.A."/>
            <person name="Shih R."/>
            <person name="Degoricija L."/>
            <person name="Rico A."/>
            <person name="Brzoska P."/>
            <person name="Hamby S.E."/>
            <person name="Masood N."/>
            <person name="Hariri S."/>
            <person name="Sonbol H."/>
            <person name="Chuzhanova N."/>
            <person name="McClelland M."/>
            <person name="Furtado M.R."/>
            <person name="Forsythe S.J."/>
        </authorList>
    </citation>
    <scope>NUCLEOTIDE SEQUENCE [LARGE SCALE GENOMIC DNA]</scope>
    <source>
        <strain evidence="2">1210</strain>
    </source>
</reference>